<evidence type="ECO:0000259" key="7">
    <source>
        <dbReference type="PROSITE" id="PS51898"/>
    </source>
</evidence>
<keyword evidence="9" id="KW-1185">Reference proteome</keyword>
<dbReference type="InterPro" id="IPR053876">
    <property type="entry name" value="Phage_int_M"/>
</dbReference>
<proteinExistence type="inferred from homology"/>
<keyword evidence="3" id="KW-0238">DNA-binding</keyword>
<feature type="coiled-coil region" evidence="5">
    <location>
        <begin position="62"/>
        <end position="103"/>
    </location>
</feature>
<dbReference type="Pfam" id="PF13356">
    <property type="entry name" value="Arm-DNA-bind_3"/>
    <property type="match status" value="1"/>
</dbReference>
<dbReference type="InterPro" id="IPR038488">
    <property type="entry name" value="Integrase_DNA-bd_sf"/>
</dbReference>
<dbReference type="Proteomes" id="UP000325291">
    <property type="component" value="Unassembled WGS sequence"/>
</dbReference>
<comment type="caution">
    <text evidence="8">The sequence shown here is derived from an EMBL/GenBank/DDBJ whole genome shotgun (WGS) entry which is preliminary data.</text>
</comment>
<dbReference type="Gene3D" id="1.10.150.130">
    <property type="match status" value="1"/>
</dbReference>
<feature type="domain" description="Tyr recombinase" evidence="7">
    <location>
        <begin position="205"/>
        <end position="377"/>
    </location>
</feature>
<feature type="region of interest" description="Disordered" evidence="6">
    <location>
        <begin position="1"/>
        <end position="25"/>
    </location>
</feature>
<dbReference type="InterPro" id="IPR002104">
    <property type="entry name" value="Integrase_catalytic"/>
</dbReference>
<evidence type="ECO:0000256" key="4">
    <source>
        <dbReference type="ARBA" id="ARBA00023172"/>
    </source>
</evidence>
<dbReference type="GO" id="GO:0006310">
    <property type="term" value="P:DNA recombination"/>
    <property type="evidence" value="ECO:0007669"/>
    <property type="project" value="UniProtKB-KW"/>
</dbReference>
<dbReference type="InterPro" id="IPR025166">
    <property type="entry name" value="Integrase_DNA_bind_dom"/>
</dbReference>
<accession>A0A5A9YY62</accession>
<reference evidence="8 9" key="1">
    <citation type="submission" date="2019-07" db="EMBL/GenBank/DDBJ databases">
        <title>Aquicoccus porphyridii gen. nov., sp. nov., isolated from a small marine red alga, Porphyridium marinum.</title>
        <authorList>
            <person name="Liu L."/>
        </authorList>
    </citation>
    <scope>NUCLEOTIDE SEQUENCE [LARGE SCALE GENOMIC DNA]</scope>
    <source>
        <strain evidence="8 9">L1 8-17</strain>
    </source>
</reference>
<dbReference type="AlphaFoldDB" id="A0A5A9YY62"/>
<dbReference type="GO" id="GO:0003677">
    <property type="term" value="F:DNA binding"/>
    <property type="evidence" value="ECO:0007669"/>
    <property type="project" value="UniProtKB-KW"/>
</dbReference>
<evidence type="ECO:0000256" key="3">
    <source>
        <dbReference type="ARBA" id="ARBA00023125"/>
    </source>
</evidence>
<evidence type="ECO:0000313" key="9">
    <source>
        <dbReference type="Proteomes" id="UP000325291"/>
    </source>
</evidence>
<name>A0A5A9YY62_9RHOB</name>
<evidence type="ECO:0000256" key="6">
    <source>
        <dbReference type="SAM" id="MobiDB-lite"/>
    </source>
</evidence>
<comment type="similarity">
    <text evidence="1">Belongs to the 'phage' integrase family.</text>
</comment>
<evidence type="ECO:0000256" key="2">
    <source>
        <dbReference type="ARBA" id="ARBA00022908"/>
    </source>
</evidence>
<dbReference type="PANTHER" id="PTHR30629">
    <property type="entry name" value="PROPHAGE INTEGRASE"/>
    <property type="match status" value="1"/>
</dbReference>
<keyword evidence="4" id="KW-0233">DNA recombination</keyword>
<dbReference type="InterPro" id="IPR013762">
    <property type="entry name" value="Integrase-like_cat_sf"/>
</dbReference>
<dbReference type="CDD" id="cd00801">
    <property type="entry name" value="INT_P4_C"/>
    <property type="match status" value="1"/>
</dbReference>
<dbReference type="GO" id="GO:0015074">
    <property type="term" value="P:DNA integration"/>
    <property type="evidence" value="ECO:0007669"/>
    <property type="project" value="UniProtKB-KW"/>
</dbReference>
<dbReference type="PROSITE" id="PS51898">
    <property type="entry name" value="TYR_RECOMBINASE"/>
    <property type="match status" value="1"/>
</dbReference>
<sequence>MARPKHKLTSAELKAKAPGKHSDGGGLWFHMRPDGGAQWFLRYTIFGRRHEMGLGSFPAVSLKEARAEAERWQAVVREGKDAIKERERQRRAAEQNLHVLNDIARDAFESRKADLKGDGKAGRWFSPLELHVLPKLGKMPVSQIEQRDIRDTLAPIWHTKADTARKAMNRLSICLRHAAALGLDVDLQATDKAKALLGKQRHKAQNIPALPWQDVPAFYQSLDGGSVTELALRLLILTAVRSYPLRFLHLDQIDGDTWTIPAEAMKGRVGATSDFRVPLSQEAQKVIAEAAPFARDGFLFPGVRKGVISDMTMGKFMERRGMLARPHGFRSSFRDWLAEATNAPHDVAETALCHVVGGSVERSYRRTDYLEQRRALMERWAKLATSNSNVVRLTAT</sequence>
<dbReference type="Gene3D" id="1.10.443.10">
    <property type="entry name" value="Intergrase catalytic core"/>
    <property type="match status" value="1"/>
</dbReference>
<evidence type="ECO:0000256" key="1">
    <source>
        <dbReference type="ARBA" id="ARBA00008857"/>
    </source>
</evidence>
<evidence type="ECO:0000313" key="8">
    <source>
        <dbReference type="EMBL" id="KAA0909826.1"/>
    </source>
</evidence>
<keyword evidence="5" id="KW-0175">Coiled coil</keyword>
<dbReference type="InterPro" id="IPR050808">
    <property type="entry name" value="Phage_Integrase"/>
</dbReference>
<dbReference type="InterPro" id="IPR010998">
    <property type="entry name" value="Integrase_recombinase_N"/>
</dbReference>
<dbReference type="Pfam" id="PF22022">
    <property type="entry name" value="Phage_int_M"/>
    <property type="match status" value="1"/>
</dbReference>
<organism evidence="8 9">
    <name type="scientific">Aquicoccus porphyridii</name>
    <dbReference type="NCBI Taxonomy" id="1852029"/>
    <lineage>
        <taxon>Bacteria</taxon>
        <taxon>Pseudomonadati</taxon>
        <taxon>Pseudomonadota</taxon>
        <taxon>Alphaproteobacteria</taxon>
        <taxon>Rhodobacterales</taxon>
        <taxon>Paracoccaceae</taxon>
        <taxon>Aquicoccus</taxon>
    </lineage>
</organism>
<dbReference type="InterPro" id="IPR011010">
    <property type="entry name" value="DNA_brk_join_enz"/>
</dbReference>
<dbReference type="SUPFAM" id="SSF56349">
    <property type="entry name" value="DNA breaking-rejoining enzymes"/>
    <property type="match status" value="1"/>
</dbReference>
<dbReference type="PANTHER" id="PTHR30629:SF2">
    <property type="entry name" value="PROPHAGE INTEGRASE INTS-RELATED"/>
    <property type="match status" value="1"/>
</dbReference>
<protein>
    <submittedName>
        <fullName evidence="8">DUF4102 domain-containing protein</fullName>
    </submittedName>
</protein>
<dbReference type="EMBL" id="VINQ01000024">
    <property type="protein sequence ID" value="KAA0909826.1"/>
    <property type="molecule type" value="Genomic_DNA"/>
</dbReference>
<keyword evidence="2" id="KW-0229">DNA integration</keyword>
<dbReference type="Gene3D" id="3.30.160.390">
    <property type="entry name" value="Integrase, DNA-binding domain"/>
    <property type="match status" value="1"/>
</dbReference>
<dbReference type="RefSeq" id="WP_111369473.1">
    <property type="nucleotide sequence ID" value="NZ_VINQ01000024.1"/>
</dbReference>
<evidence type="ECO:0000256" key="5">
    <source>
        <dbReference type="SAM" id="Coils"/>
    </source>
</evidence>
<gene>
    <name evidence="8" type="ORF">FLO80_19870</name>
</gene>